<dbReference type="InterPro" id="IPR011657">
    <property type="entry name" value="CNT_C_dom"/>
</dbReference>
<keyword evidence="12" id="KW-1185">Reference proteome</keyword>
<feature type="transmembrane region" description="Helical" evidence="7">
    <location>
        <begin position="234"/>
        <end position="259"/>
    </location>
</feature>
<keyword evidence="6 7" id="KW-0472">Membrane</keyword>
<feature type="transmembrane region" description="Helical" evidence="7">
    <location>
        <begin position="183"/>
        <end position="201"/>
    </location>
</feature>
<dbReference type="InterPro" id="IPR002668">
    <property type="entry name" value="CNT_N_dom"/>
</dbReference>
<evidence type="ECO:0000313" key="12">
    <source>
        <dbReference type="Proteomes" id="UP001159427"/>
    </source>
</evidence>
<comment type="similarity">
    <text evidence="2 7">Belongs to the concentrative nucleoside transporter (CNT) (TC 2.A.41) family.</text>
</comment>
<dbReference type="Pfam" id="PF07662">
    <property type="entry name" value="Nucleos_tra2_C"/>
    <property type="match status" value="1"/>
</dbReference>
<feature type="transmembrane region" description="Helical" evidence="7">
    <location>
        <begin position="538"/>
        <end position="561"/>
    </location>
</feature>
<proteinExistence type="inferred from homology"/>
<organism evidence="11 12">
    <name type="scientific">Porites evermanni</name>
    <dbReference type="NCBI Taxonomy" id="104178"/>
    <lineage>
        <taxon>Eukaryota</taxon>
        <taxon>Metazoa</taxon>
        <taxon>Cnidaria</taxon>
        <taxon>Anthozoa</taxon>
        <taxon>Hexacorallia</taxon>
        <taxon>Scleractinia</taxon>
        <taxon>Fungiina</taxon>
        <taxon>Poritidae</taxon>
        <taxon>Porites</taxon>
    </lineage>
</organism>
<feature type="domain" description="Concentrative nucleoside transporter N-terminal" evidence="8">
    <location>
        <begin position="159"/>
        <end position="231"/>
    </location>
</feature>
<gene>
    <name evidence="11" type="ORF">PEVE_00018844</name>
</gene>
<feature type="transmembrane region" description="Helical" evidence="7">
    <location>
        <begin position="152"/>
        <end position="171"/>
    </location>
</feature>
<evidence type="ECO:0000259" key="10">
    <source>
        <dbReference type="Pfam" id="PF07670"/>
    </source>
</evidence>
<feature type="transmembrane region" description="Helical" evidence="7">
    <location>
        <begin position="127"/>
        <end position="146"/>
    </location>
</feature>
<evidence type="ECO:0000256" key="7">
    <source>
        <dbReference type="RuleBase" id="RU362018"/>
    </source>
</evidence>
<accession>A0ABN8M5T0</accession>
<dbReference type="Pfam" id="PF01773">
    <property type="entry name" value="Nucleos_tra2_N"/>
    <property type="match status" value="1"/>
</dbReference>
<sequence length="585" mass="64611">MDHSLNKGEDPNSIEMVDIGLQTVIENGRPRAHSLERRRNPLLRTLQRLWQEYRFQITVVIISFILLFYTIVAIAVSGFHKVKGLFVIAVIFWFCVTYMFIRDHCGEAIFNVCCSPVISLLRRKWRYLRWIVLLFALTLIGLWFGLDTAKEPKRFISLAGMVVYVGISYLFSVNRKKIKWRPVLWGMSLQFVFALIILRTSQGFTAFKFIGDSVTRFLEYTDVGSAFVFGEAYIVHYIAFKVLTVIIFFSSFISVLYYLGVMPLIISKIAWLMQITMGTSAAESLSAAGNIFVGQTEAPLLIRPFLATLTQSELHAVMTGGLATVAGGVLAAYIGVGIQASHLVSASVMSAPAALAVSKIMYPETEVPETTSQDTIHFDRPEERNVIEAAAKGASSSISLVANVAAMLLTFFAFIAFFNSILSYIGSMVGYSKLSFQVICSYLFMPFAFLMGVDWADCNAVGMFLGIKTFLNELVAYVEMAPYIKNRQEMNGEPSISRRSEVIATYALCGFTNFLGLGVLLGGLGPMAPSRQSDMARIAIRTLFAATIACFMTASIAGFLYDESFEGVASVTPTSITTLAPTTST</sequence>
<evidence type="ECO:0000256" key="5">
    <source>
        <dbReference type="ARBA" id="ARBA00022989"/>
    </source>
</evidence>
<evidence type="ECO:0000256" key="4">
    <source>
        <dbReference type="ARBA" id="ARBA00022692"/>
    </source>
</evidence>
<feature type="transmembrane region" description="Helical" evidence="7">
    <location>
        <begin position="271"/>
        <end position="294"/>
    </location>
</feature>
<evidence type="ECO:0000256" key="3">
    <source>
        <dbReference type="ARBA" id="ARBA00022475"/>
    </source>
</evidence>
<feature type="transmembrane region" description="Helical" evidence="7">
    <location>
        <begin position="400"/>
        <end position="422"/>
    </location>
</feature>
<keyword evidence="4 7" id="KW-0812">Transmembrane</keyword>
<dbReference type="NCBIfam" id="TIGR00804">
    <property type="entry name" value="nupC"/>
    <property type="match status" value="1"/>
</dbReference>
<feature type="transmembrane region" description="Helical" evidence="7">
    <location>
        <begin position="314"/>
        <end position="336"/>
    </location>
</feature>
<feature type="transmembrane region" description="Helical" evidence="7">
    <location>
        <begin position="434"/>
        <end position="453"/>
    </location>
</feature>
<comment type="subcellular location">
    <subcellularLocation>
        <location evidence="1">Cell membrane</location>
        <topology evidence="1">Multi-pass membrane protein</topology>
    </subcellularLocation>
</comment>
<dbReference type="Pfam" id="PF07670">
    <property type="entry name" value="Gate"/>
    <property type="match status" value="1"/>
</dbReference>
<keyword evidence="3" id="KW-1003">Cell membrane</keyword>
<feature type="transmembrane region" description="Helical" evidence="7">
    <location>
        <begin position="503"/>
        <end position="526"/>
    </location>
</feature>
<evidence type="ECO:0000259" key="8">
    <source>
        <dbReference type="Pfam" id="PF01773"/>
    </source>
</evidence>
<reference evidence="11 12" key="1">
    <citation type="submission" date="2022-05" db="EMBL/GenBank/DDBJ databases">
        <authorList>
            <consortium name="Genoscope - CEA"/>
            <person name="William W."/>
        </authorList>
    </citation>
    <scope>NUCLEOTIDE SEQUENCE [LARGE SCALE GENOMIC DNA]</scope>
</reference>
<name>A0ABN8M5T0_9CNID</name>
<evidence type="ECO:0000256" key="6">
    <source>
        <dbReference type="ARBA" id="ARBA00023136"/>
    </source>
</evidence>
<dbReference type="InterPro" id="IPR008276">
    <property type="entry name" value="C_nuclsd_transpt"/>
</dbReference>
<evidence type="ECO:0000256" key="1">
    <source>
        <dbReference type="ARBA" id="ARBA00004651"/>
    </source>
</evidence>
<dbReference type="PANTHER" id="PTHR10590">
    <property type="entry name" value="SODIUM/NUCLEOSIDE COTRANSPORTER"/>
    <property type="match status" value="1"/>
</dbReference>
<keyword evidence="5 7" id="KW-1133">Transmembrane helix</keyword>
<protein>
    <recommendedName>
        <fullName evidence="7">Sodium/nucleoside cotransporter</fullName>
    </recommendedName>
</protein>
<feature type="transmembrane region" description="Helical" evidence="7">
    <location>
        <begin position="82"/>
        <end position="101"/>
    </location>
</feature>
<dbReference type="Proteomes" id="UP001159427">
    <property type="component" value="Unassembled WGS sequence"/>
</dbReference>
<evidence type="ECO:0000256" key="2">
    <source>
        <dbReference type="ARBA" id="ARBA00009033"/>
    </source>
</evidence>
<dbReference type="EMBL" id="CALNXI010000255">
    <property type="protein sequence ID" value="CAH3023315.1"/>
    <property type="molecule type" value="Genomic_DNA"/>
</dbReference>
<feature type="domain" description="Concentrative nucleoside transporter C-terminal" evidence="9">
    <location>
        <begin position="342"/>
        <end position="558"/>
    </location>
</feature>
<feature type="transmembrane region" description="Helical" evidence="7">
    <location>
        <begin position="53"/>
        <end position="76"/>
    </location>
</feature>
<evidence type="ECO:0000259" key="9">
    <source>
        <dbReference type="Pfam" id="PF07662"/>
    </source>
</evidence>
<evidence type="ECO:0000313" key="11">
    <source>
        <dbReference type="EMBL" id="CAH3023315.1"/>
    </source>
</evidence>
<comment type="caution">
    <text evidence="11">The sequence shown here is derived from an EMBL/GenBank/DDBJ whole genome shotgun (WGS) entry which is preliminary data.</text>
</comment>
<dbReference type="InterPro" id="IPR018270">
    <property type="entry name" value="C_nuclsd_transpt_met_bac"/>
</dbReference>
<feature type="domain" description="Nucleoside transporter/FeoB GTPase Gate" evidence="10">
    <location>
        <begin position="239"/>
        <end position="337"/>
    </location>
</feature>
<keyword evidence="7" id="KW-0813">Transport</keyword>
<dbReference type="InterPro" id="IPR011642">
    <property type="entry name" value="Gate_dom"/>
</dbReference>
<dbReference type="PANTHER" id="PTHR10590:SF4">
    <property type="entry name" value="SOLUTE CARRIER FAMILY 28 MEMBER 3"/>
    <property type="match status" value="1"/>
</dbReference>